<evidence type="ECO:0000313" key="2">
    <source>
        <dbReference type="Proteomes" id="UP001527925"/>
    </source>
</evidence>
<reference evidence="1 2" key="1">
    <citation type="submission" date="2023-09" db="EMBL/GenBank/DDBJ databases">
        <title>Pangenome analysis of Batrachochytrium dendrobatidis and related Chytrids.</title>
        <authorList>
            <person name="Yacoub M.N."/>
            <person name="Stajich J.E."/>
            <person name="James T.Y."/>
        </authorList>
    </citation>
    <scope>NUCLEOTIDE SEQUENCE [LARGE SCALE GENOMIC DNA]</scope>
    <source>
        <strain evidence="1 2">JEL0888</strain>
    </source>
</reference>
<protein>
    <recommendedName>
        <fullName evidence="3">Cyclic nucleotide-binding domain-containing protein</fullName>
    </recommendedName>
</protein>
<dbReference type="InterPro" id="IPR014710">
    <property type="entry name" value="RmlC-like_jellyroll"/>
</dbReference>
<keyword evidence="2" id="KW-1185">Reference proteome</keyword>
<dbReference type="InterPro" id="IPR018490">
    <property type="entry name" value="cNMP-bd_dom_sf"/>
</dbReference>
<proteinExistence type="predicted"/>
<dbReference type="EMBL" id="JADGIZ020000010">
    <property type="protein sequence ID" value="KAL2917590.1"/>
    <property type="molecule type" value="Genomic_DNA"/>
</dbReference>
<accession>A0ABR4NDK0</accession>
<evidence type="ECO:0008006" key="3">
    <source>
        <dbReference type="Google" id="ProtNLM"/>
    </source>
</evidence>
<evidence type="ECO:0000313" key="1">
    <source>
        <dbReference type="EMBL" id="KAL2917590.1"/>
    </source>
</evidence>
<organism evidence="1 2">
    <name type="scientific">Polyrhizophydium stewartii</name>
    <dbReference type="NCBI Taxonomy" id="2732419"/>
    <lineage>
        <taxon>Eukaryota</taxon>
        <taxon>Fungi</taxon>
        <taxon>Fungi incertae sedis</taxon>
        <taxon>Chytridiomycota</taxon>
        <taxon>Chytridiomycota incertae sedis</taxon>
        <taxon>Chytridiomycetes</taxon>
        <taxon>Rhizophydiales</taxon>
        <taxon>Rhizophydiales incertae sedis</taxon>
        <taxon>Polyrhizophydium</taxon>
    </lineage>
</organism>
<gene>
    <name evidence="1" type="ORF">HK105_202876</name>
</gene>
<comment type="caution">
    <text evidence="1">The sequence shown here is derived from an EMBL/GenBank/DDBJ whole genome shotgun (WGS) entry which is preliminary data.</text>
</comment>
<dbReference type="PANTHER" id="PTHR23011">
    <property type="entry name" value="CYCLIC NUCLEOTIDE-BINDING DOMAIN CONTAINING PROTEIN"/>
    <property type="match status" value="1"/>
</dbReference>
<dbReference type="Gene3D" id="2.60.120.10">
    <property type="entry name" value="Jelly Rolls"/>
    <property type="match status" value="1"/>
</dbReference>
<dbReference type="Proteomes" id="UP001527925">
    <property type="component" value="Unassembled WGS sequence"/>
</dbReference>
<dbReference type="PANTHER" id="PTHR23011:SF28">
    <property type="entry name" value="CYCLIC NUCLEOTIDE-BINDING DOMAIN CONTAINING PROTEIN"/>
    <property type="match status" value="1"/>
</dbReference>
<dbReference type="SUPFAM" id="SSF51206">
    <property type="entry name" value="cAMP-binding domain-like"/>
    <property type="match status" value="1"/>
</dbReference>
<sequence>MFRLGDFRQASIATTAPCEFLRIHKLEFLRITKARDEQMMQQRKGVLMDVPHFGSGGPEILDQLLSFCDFLHFNSQQIIVHQDIHATQLFTIMSGSCRCVRSVPFVRRKGLLAPYDESSVLRDGDEVVHQTLTVMELGVGDYFPGLPPPTITPFRRENYALQLMAEDAVNTKSRTPISVIASSPVEVVAINRHHFGLHAPESVVLRVIEDSQIFKVPLGELQEAYLERLKWDMFKKKVTQELQVRK</sequence>
<name>A0ABR4NDK0_9FUNG</name>